<protein>
    <submittedName>
        <fullName evidence="3">Thioesterase</fullName>
    </submittedName>
</protein>
<dbReference type="PANTHER" id="PTHR43433">
    <property type="entry name" value="HYDROLASE, ALPHA/BETA FOLD FAMILY PROTEIN"/>
    <property type="match status" value="1"/>
</dbReference>
<dbReference type="AlphaFoldDB" id="F1C7Q3"/>
<evidence type="ECO:0000256" key="1">
    <source>
        <dbReference type="ARBA" id="ARBA00022559"/>
    </source>
</evidence>
<dbReference type="InterPro" id="IPR000073">
    <property type="entry name" value="AB_hydrolase_1"/>
</dbReference>
<evidence type="ECO:0000259" key="2">
    <source>
        <dbReference type="Pfam" id="PF12697"/>
    </source>
</evidence>
<reference evidence="3" key="1">
    <citation type="journal article" date="2011" name="ChemBioChem">
        <title>The discovery of salinosporamide K from the Marine Bacterium "Salinispora pacifica" by genome mining gives insight into pathway evolution.</title>
        <authorList>
            <person name="Eustaquio A.S."/>
            <person name="Nam S.J."/>
            <person name="Penn K."/>
            <person name="Lechner A."/>
            <person name="Wilson M.C."/>
            <person name="Fenical W."/>
            <person name="Jensen P.R."/>
            <person name="Moore B.S."/>
        </authorList>
    </citation>
    <scope>NUCLEOTIDE SEQUENCE</scope>
    <source>
        <strain evidence="3">CNT-133</strain>
    </source>
</reference>
<dbReference type="PANTHER" id="PTHR43433:SF1">
    <property type="entry name" value="BLL5160 PROTEIN"/>
    <property type="match status" value="1"/>
</dbReference>
<proteinExistence type="predicted"/>
<dbReference type="PRINTS" id="PR00412">
    <property type="entry name" value="EPOXHYDRLASE"/>
</dbReference>
<dbReference type="Gene3D" id="3.40.50.1820">
    <property type="entry name" value="alpha/beta hydrolase"/>
    <property type="match status" value="1"/>
</dbReference>
<gene>
    <name evidence="3" type="primary">salF</name>
</gene>
<dbReference type="SUPFAM" id="SSF53474">
    <property type="entry name" value="alpha/beta-Hydrolases"/>
    <property type="match status" value="1"/>
</dbReference>
<dbReference type="Pfam" id="PF12697">
    <property type="entry name" value="Abhydrolase_6"/>
    <property type="match status" value="1"/>
</dbReference>
<name>F1C7Q3_SALPI</name>
<dbReference type="InterPro" id="IPR029058">
    <property type="entry name" value="AB_hydrolase_fold"/>
</dbReference>
<organism evidence="3">
    <name type="scientific">Salinispora pacifica</name>
    <dbReference type="NCBI Taxonomy" id="351187"/>
    <lineage>
        <taxon>Bacteria</taxon>
        <taxon>Bacillati</taxon>
        <taxon>Actinomycetota</taxon>
        <taxon>Actinomycetes</taxon>
        <taxon>Micromonosporales</taxon>
        <taxon>Micromonosporaceae</taxon>
        <taxon>Salinispora</taxon>
    </lineage>
</organism>
<evidence type="ECO:0000313" key="3">
    <source>
        <dbReference type="EMBL" id="ADZ28488.1"/>
    </source>
</evidence>
<dbReference type="GO" id="GO:0004601">
    <property type="term" value="F:peroxidase activity"/>
    <property type="evidence" value="ECO:0007669"/>
    <property type="project" value="UniProtKB-KW"/>
</dbReference>
<dbReference type="InterPro" id="IPR000639">
    <property type="entry name" value="Epox_hydrolase-like"/>
</dbReference>
<dbReference type="PRINTS" id="PR00111">
    <property type="entry name" value="ABHYDROLASE"/>
</dbReference>
<feature type="domain" description="AB hydrolase-1" evidence="2">
    <location>
        <begin position="22"/>
        <end position="258"/>
    </location>
</feature>
<sequence length="287" mass="30935">MPIALVNDIRLHYEVLGAGEPVVLVSAAGASGRSWLIHQGPALLESGYQVCVYDSRGIPPSDECLGGFAIEDLVSDLAALLEFLDCGPARLVGTSMGAYVVQELALRRPELVRQAVLMACRARSDVLRARLARAEVELGEAGVTLPPSYRAVVRALQMLSPRSMEDEATISEWLALLELAPPDGAGVRHQLALQPMPDRRAAYAEIAVPCHVVSFAHDLVAPPLYGEELARCIPGATFDLVDDAGHFGYLERPEVVNRIITQYFASNDARVEGEASTRGGGRRRVAD</sequence>
<dbReference type="EMBL" id="HQ215062">
    <property type="protein sequence ID" value="ADZ28488.1"/>
    <property type="molecule type" value="Genomic_DNA"/>
</dbReference>
<accession>F1C7Q3</accession>
<keyword evidence="1" id="KW-0560">Oxidoreductase</keyword>
<keyword evidence="1" id="KW-0575">Peroxidase</keyword>
<dbReference type="InterPro" id="IPR050471">
    <property type="entry name" value="AB_hydrolase"/>
</dbReference>